<evidence type="ECO:0000256" key="4">
    <source>
        <dbReference type="ARBA" id="ARBA00022741"/>
    </source>
</evidence>
<dbReference type="EMBL" id="CP011797">
    <property type="protein sequence ID" value="ATX78399.1"/>
    <property type="molecule type" value="Genomic_DNA"/>
</dbReference>
<evidence type="ECO:0000256" key="6">
    <source>
        <dbReference type="ARBA" id="ARBA00022827"/>
    </source>
</evidence>
<dbReference type="InterPro" id="IPR017584">
    <property type="entry name" value="Pyridine_nucleo_diS_OxRdtase_N"/>
</dbReference>
<dbReference type="Pfam" id="PF02769">
    <property type="entry name" value="AIRS_C"/>
    <property type="match status" value="1"/>
</dbReference>
<dbReference type="Gene3D" id="3.30.1330.10">
    <property type="entry name" value="PurM-like, N-terminal domain"/>
    <property type="match status" value="1"/>
</dbReference>
<comment type="cofactor">
    <cofactor evidence="1">
        <name>FAD</name>
        <dbReference type="ChEBI" id="CHEBI:57692"/>
    </cofactor>
</comment>
<feature type="domain" description="FAD/NAD(P)-binding" evidence="12">
    <location>
        <begin position="13"/>
        <end position="304"/>
    </location>
</feature>
<dbReference type="GO" id="GO:0019646">
    <property type="term" value="P:aerobic electron transport chain"/>
    <property type="evidence" value="ECO:0007669"/>
    <property type="project" value="TreeGrafter"/>
</dbReference>
<evidence type="ECO:0000259" key="10">
    <source>
        <dbReference type="Pfam" id="PF00586"/>
    </source>
</evidence>
<keyword evidence="5 13" id="KW-0418">Kinase</keyword>
<dbReference type="Proteomes" id="UP000229757">
    <property type="component" value="Chromosome"/>
</dbReference>
<evidence type="ECO:0000256" key="5">
    <source>
        <dbReference type="ARBA" id="ARBA00022777"/>
    </source>
</evidence>
<dbReference type="Pfam" id="PF00586">
    <property type="entry name" value="AIRS"/>
    <property type="match status" value="1"/>
</dbReference>
<sequence>MITAGNTEMIERDLVFVGGGHSHALVLRMLAMKPIAGVRLTLVSDTLLTPYSGMLPGYLAGHYSVEETHLDLPRLCQAAQVRFIHARVTGIDLERKQLQLADQPPLSYDRVSINTGSTPNLAVPGAREFAIGVKPISQLTHLWQDLLDQRGPGTRPHWAVIGGGPAGIEVVLAIAARFAQEGRPLELSLVQSGTTLLPAYGAAVQRAVAAALKRYGIHWVTNFRVAEVTADRLTATDGQTLAMDKSLWCTPAAAPSWPGLAGLAVDDQGFIAVNAYLQSTSNPEVFACGDVAAMVASPRPKAGVFAVRSAPFLLKNLRAVFAQQKLRPLGLQRDFLSLISLGDQRAVGQRNGIGFSGRWVWRWKDSIDRKFMALFGSGLPGQNMTMTEPMHCAGCGSKVGPGLLAETLQNLPLYPRAELAADLTQAEDAAVALRIADQPAWQSLDGFRAFTDDLYRLGVVATHHAINDLYAMGIAPTSAQVWANLAFSHPRLLKRDFTRLMTGISQTLIHHETTLIGGHSSEGQETHVALVVNGAGSGRWPKSGLQHGDWLLLNKPLGSGILLAAGQQNIASTAARTDLWQHLLASNRDFFIALQDHPVHAATDVTGFGLVGHLLEMVRQTDCTVVLDSAAVPLMVDALALSEQGVQSSLWPQLQPLLLDCRVGSVSAALLACLLDPQTNGGLLIAVPAPTGALLIEWAGVHKIGTVETAGGPGDKKIAII</sequence>
<dbReference type="RefSeq" id="WP_227003714.1">
    <property type="nucleotide sequence ID" value="NZ_CP011797.1"/>
</dbReference>
<dbReference type="InterPro" id="IPR016188">
    <property type="entry name" value="PurM-like_N"/>
</dbReference>
<keyword evidence="8" id="KW-0560">Oxidoreductase</keyword>
<feature type="domain" description="PurM-like C-terminal" evidence="11">
    <location>
        <begin position="547"/>
        <end position="709"/>
    </location>
</feature>
<evidence type="ECO:0000313" key="14">
    <source>
        <dbReference type="Proteomes" id="UP000229757"/>
    </source>
</evidence>
<dbReference type="EC" id="2.7.9.3" evidence="13"/>
<keyword evidence="6" id="KW-0274">FAD</keyword>
<keyword evidence="7" id="KW-0067">ATP-binding</keyword>
<dbReference type="KEGG" id="rfo:REIFOR_03296"/>
<dbReference type="InterPro" id="IPR004536">
    <property type="entry name" value="SPS/SelD"/>
</dbReference>
<dbReference type="CDD" id="cd02195">
    <property type="entry name" value="SelD"/>
    <property type="match status" value="1"/>
</dbReference>
<dbReference type="InterPro" id="IPR036676">
    <property type="entry name" value="PurM-like_C_sf"/>
</dbReference>
<accession>A0A2K8KX12</accession>
<keyword evidence="2" id="KW-0285">Flavoprotein</keyword>
<dbReference type="PANTHER" id="PTHR42913:SF9">
    <property type="entry name" value="SLR1591 PROTEIN"/>
    <property type="match status" value="1"/>
</dbReference>
<keyword evidence="4" id="KW-0547">Nucleotide-binding</keyword>
<dbReference type="InterPro" id="IPR010918">
    <property type="entry name" value="PurM-like_C_dom"/>
</dbReference>
<dbReference type="SUPFAM" id="SSF55326">
    <property type="entry name" value="PurM N-terminal domain-like"/>
    <property type="match status" value="1"/>
</dbReference>
<dbReference type="InterPro" id="IPR051169">
    <property type="entry name" value="NADH-Q_oxidoreductase"/>
</dbReference>
<feature type="domain" description="PurM-like N-terminal" evidence="10">
    <location>
        <begin position="428"/>
        <end position="538"/>
    </location>
</feature>
<dbReference type="AlphaFoldDB" id="A0A2K8KX12"/>
<keyword evidence="3 13" id="KW-0808">Transferase</keyword>
<gene>
    <name evidence="13" type="ORF">REIFOR_03296</name>
</gene>
<evidence type="ECO:0000259" key="12">
    <source>
        <dbReference type="Pfam" id="PF07992"/>
    </source>
</evidence>
<protein>
    <submittedName>
        <fullName evidence="13">Selenide, water dikinase</fullName>
        <ecNumber evidence="13">2.7.9.3</ecNumber>
    </submittedName>
</protein>
<evidence type="ECO:0000256" key="1">
    <source>
        <dbReference type="ARBA" id="ARBA00001974"/>
    </source>
</evidence>
<evidence type="ECO:0000313" key="13">
    <source>
        <dbReference type="EMBL" id="ATX78399.1"/>
    </source>
</evidence>
<evidence type="ECO:0000256" key="7">
    <source>
        <dbReference type="ARBA" id="ARBA00022840"/>
    </source>
</evidence>
<dbReference type="InterPro" id="IPR023753">
    <property type="entry name" value="FAD/NAD-binding_dom"/>
</dbReference>
<dbReference type="GO" id="GO:0005524">
    <property type="term" value="F:ATP binding"/>
    <property type="evidence" value="ECO:0007669"/>
    <property type="project" value="UniProtKB-KW"/>
</dbReference>
<dbReference type="NCBIfam" id="TIGR03169">
    <property type="entry name" value="Nterm_to_SelD"/>
    <property type="match status" value="1"/>
</dbReference>
<evidence type="ECO:0000256" key="2">
    <source>
        <dbReference type="ARBA" id="ARBA00022630"/>
    </source>
</evidence>
<dbReference type="NCBIfam" id="TIGR00476">
    <property type="entry name" value="selD"/>
    <property type="match status" value="1"/>
</dbReference>
<dbReference type="PANTHER" id="PTHR42913">
    <property type="entry name" value="APOPTOSIS-INDUCING FACTOR 1"/>
    <property type="match status" value="1"/>
</dbReference>
<dbReference type="SUPFAM" id="SSF56042">
    <property type="entry name" value="PurM C-terminal domain-like"/>
    <property type="match status" value="1"/>
</dbReference>
<name>A0A2K8KX12_9GAMM</name>
<dbReference type="Gene3D" id="3.50.50.100">
    <property type="match status" value="1"/>
</dbReference>
<dbReference type="Gene3D" id="3.90.650.10">
    <property type="entry name" value="PurM-like C-terminal domain"/>
    <property type="match status" value="1"/>
</dbReference>
<evidence type="ECO:0000256" key="3">
    <source>
        <dbReference type="ARBA" id="ARBA00022679"/>
    </source>
</evidence>
<evidence type="ECO:0000259" key="11">
    <source>
        <dbReference type="Pfam" id="PF02769"/>
    </source>
</evidence>
<evidence type="ECO:0000256" key="8">
    <source>
        <dbReference type="ARBA" id="ARBA00023002"/>
    </source>
</evidence>
<proteinExistence type="predicted"/>
<evidence type="ECO:0000256" key="9">
    <source>
        <dbReference type="ARBA" id="ARBA00023266"/>
    </source>
</evidence>
<organism evidence="13 14">
    <name type="scientific">Reinekea forsetii</name>
    <dbReference type="NCBI Taxonomy" id="1336806"/>
    <lineage>
        <taxon>Bacteria</taxon>
        <taxon>Pseudomonadati</taxon>
        <taxon>Pseudomonadota</taxon>
        <taxon>Gammaproteobacteria</taxon>
        <taxon>Oceanospirillales</taxon>
        <taxon>Saccharospirillaceae</taxon>
        <taxon>Reinekea</taxon>
    </lineage>
</organism>
<dbReference type="GO" id="GO:0003955">
    <property type="term" value="F:NAD(P)H dehydrogenase (quinone) activity"/>
    <property type="evidence" value="ECO:0007669"/>
    <property type="project" value="TreeGrafter"/>
</dbReference>
<keyword evidence="14" id="KW-1185">Reference proteome</keyword>
<dbReference type="Pfam" id="PF07992">
    <property type="entry name" value="Pyr_redox_2"/>
    <property type="match status" value="1"/>
</dbReference>
<keyword evidence="9" id="KW-0711">Selenium</keyword>
<reference evidence="13 14" key="1">
    <citation type="journal article" date="2017" name="Environ. Microbiol.">
        <title>Genomic and physiological analyses of 'Reinekea forsetii' reveal a versatile opportunistic lifestyle during spring algae blooms.</title>
        <authorList>
            <person name="Avci B."/>
            <person name="Hahnke R.L."/>
            <person name="Chafee M."/>
            <person name="Fischer T."/>
            <person name="Gruber-Vodicka H."/>
            <person name="Tegetmeyer H.E."/>
            <person name="Harder J."/>
            <person name="Fuchs B.M."/>
            <person name="Amann R.I."/>
            <person name="Teeling H."/>
        </authorList>
    </citation>
    <scope>NUCLEOTIDE SEQUENCE [LARGE SCALE GENOMIC DNA]</scope>
    <source>
        <strain evidence="13 14">Hel1_31_D35</strain>
    </source>
</reference>
<dbReference type="InterPro" id="IPR036188">
    <property type="entry name" value="FAD/NAD-bd_sf"/>
</dbReference>
<dbReference type="InterPro" id="IPR036921">
    <property type="entry name" value="PurM-like_N_sf"/>
</dbReference>
<dbReference type="SUPFAM" id="SSF51905">
    <property type="entry name" value="FAD/NAD(P)-binding domain"/>
    <property type="match status" value="2"/>
</dbReference>
<dbReference type="GO" id="GO:0004756">
    <property type="term" value="F:selenide, water dikinase activity"/>
    <property type="evidence" value="ECO:0007669"/>
    <property type="project" value="UniProtKB-EC"/>
</dbReference>